<sequence>MTMATNVVTPANGPHHSPTAHTSRPRYCTPATGAESFCTARAPTPGTSTALNLNDEWDDEEIDLDDEWEVDGEGPDVTTTVYQSSPPSYSPRQISQYHDPQDPRLQQQQQHQQQLQDHKRHQRQQEPEPQRQPQQQSQKQQQQQPQPHQKQEQKQKKQQKNQKQEQQQHHQRQQEQPASKVVDPADFSALGVSTAKCAVATKSSSPAAGSENRNDESHKPDQLQSISSSSIGGALSIISAPASYDGENIHNDSGKHDSLLSEVPIKEGMEEKSPRFQLSPARSSHSEVSGASPPPGDVKSKLRSALGNFENIENTLRIGARVSNFLRESTIRYLLICLFACCQFLSFSCYNQSNVAMLTNIASQPFDSP</sequence>
<reference evidence="2" key="1">
    <citation type="submission" date="2021-01" db="EMBL/GenBank/DDBJ databases">
        <authorList>
            <person name="Corre E."/>
            <person name="Pelletier E."/>
            <person name="Niang G."/>
            <person name="Scheremetjew M."/>
            <person name="Finn R."/>
            <person name="Kale V."/>
            <person name="Holt S."/>
            <person name="Cochrane G."/>
            <person name="Meng A."/>
            <person name="Brown T."/>
            <person name="Cohen L."/>
        </authorList>
    </citation>
    <scope>NUCLEOTIDE SEQUENCE</scope>
    <source>
        <strain evidence="2">308</strain>
    </source>
</reference>
<feature type="compositionally biased region" description="Basic and acidic residues" evidence="1">
    <location>
        <begin position="212"/>
        <end position="221"/>
    </location>
</feature>
<feature type="region of interest" description="Disordered" evidence="1">
    <location>
        <begin position="199"/>
        <end position="228"/>
    </location>
</feature>
<evidence type="ECO:0000313" key="3">
    <source>
        <dbReference type="EMBL" id="CAD8901139.1"/>
    </source>
</evidence>
<dbReference type="EMBL" id="HBFR01038839">
    <property type="protein sequence ID" value="CAD8901138.1"/>
    <property type="molecule type" value="Transcribed_RNA"/>
</dbReference>
<evidence type="ECO:0000256" key="1">
    <source>
        <dbReference type="SAM" id="MobiDB-lite"/>
    </source>
</evidence>
<feature type="compositionally biased region" description="Low complexity" evidence="1">
    <location>
        <begin position="131"/>
        <end position="148"/>
    </location>
</feature>
<feature type="region of interest" description="Disordered" evidence="1">
    <location>
        <begin position="67"/>
        <end position="187"/>
    </location>
</feature>
<accession>A0A6U5LK19</accession>
<organism evidence="2">
    <name type="scientific">Corethron hystrix</name>
    <dbReference type="NCBI Taxonomy" id="216773"/>
    <lineage>
        <taxon>Eukaryota</taxon>
        <taxon>Sar</taxon>
        <taxon>Stramenopiles</taxon>
        <taxon>Ochrophyta</taxon>
        <taxon>Bacillariophyta</taxon>
        <taxon>Coscinodiscophyceae</taxon>
        <taxon>Corethrophycidae</taxon>
        <taxon>Corethrales</taxon>
        <taxon>Corethraceae</taxon>
        <taxon>Corethron</taxon>
    </lineage>
</organism>
<dbReference type="EMBL" id="HBFR01038841">
    <property type="protein sequence ID" value="CAD8901140.1"/>
    <property type="molecule type" value="Transcribed_RNA"/>
</dbReference>
<evidence type="ECO:0000313" key="2">
    <source>
        <dbReference type="EMBL" id="CAD8901138.1"/>
    </source>
</evidence>
<feature type="compositionally biased region" description="Polar residues" evidence="1">
    <location>
        <begin position="280"/>
        <end position="289"/>
    </location>
</feature>
<feature type="compositionally biased region" description="Low complexity" evidence="1">
    <location>
        <begin position="82"/>
        <end position="115"/>
    </location>
</feature>
<proteinExistence type="predicted"/>
<evidence type="ECO:0000313" key="4">
    <source>
        <dbReference type="EMBL" id="CAD8901140.1"/>
    </source>
</evidence>
<feature type="region of interest" description="Disordered" evidence="1">
    <location>
        <begin position="1"/>
        <end position="28"/>
    </location>
</feature>
<gene>
    <name evidence="2" type="ORF">CHYS00102_LOCUS28357</name>
    <name evidence="3" type="ORF">CHYS00102_LOCUS28358</name>
    <name evidence="4" type="ORF">CHYS00102_LOCUS28359</name>
</gene>
<protein>
    <submittedName>
        <fullName evidence="2">Uncharacterized protein</fullName>
    </submittedName>
</protein>
<dbReference type="AlphaFoldDB" id="A0A6U5LK19"/>
<dbReference type="EMBL" id="HBFR01038840">
    <property type="protein sequence ID" value="CAD8901139.1"/>
    <property type="molecule type" value="Transcribed_RNA"/>
</dbReference>
<name>A0A6U5LK19_9STRA</name>
<feature type="region of interest" description="Disordered" evidence="1">
    <location>
        <begin position="270"/>
        <end position="299"/>
    </location>
</feature>